<evidence type="ECO:0000256" key="5">
    <source>
        <dbReference type="RuleBase" id="RU003357"/>
    </source>
</evidence>
<dbReference type="EMBL" id="SACR01000005">
    <property type="protein sequence ID" value="RVU44397.1"/>
    <property type="molecule type" value="Genomic_DNA"/>
</dbReference>
<feature type="domain" description="TonB-dependent receptor-like beta-barrel" evidence="7">
    <location>
        <begin position="435"/>
        <end position="876"/>
    </location>
</feature>
<dbReference type="OrthoDB" id="8727862at2"/>
<dbReference type="RefSeq" id="WP_128229943.1">
    <property type="nucleotide sequence ID" value="NZ_SACR01000005.1"/>
</dbReference>
<dbReference type="Proteomes" id="UP000285575">
    <property type="component" value="Unassembled WGS sequence"/>
</dbReference>
<comment type="subcellular location">
    <subcellularLocation>
        <location evidence="1 5">Cell outer membrane</location>
    </subcellularLocation>
</comment>
<dbReference type="Pfam" id="PF00593">
    <property type="entry name" value="TonB_dep_Rec_b-barrel"/>
    <property type="match status" value="1"/>
</dbReference>
<dbReference type="InterPro" id="IPR000531">
    <property type="entry name" value="Beta-barrel_TonB"/>
</dbReference>
<evidence type="ECO:0000256" key="6">
    <source>
        <dbReference type="SAM" id="SignalP"/>
    </source>
</evidence>
<keyword evidence="10" id="KW-1185">Reference proteome</keyword>
<gene>
    <name evidence="9" type="ORF">EOE66_17135</name>
</gene>
<evidence type="ECO:0000313" key="9">
    <source>
        <dbReference type="EMBL" id="RVU44397.1"/>
    </source>
</evidence>
<dbReference type="Gene3D" id="2.40.170.20">
    <property type="entry name" value="TonB-dependent receptor, beta-barrel domain"/>
    <property type="match status" value="1"/>
</dbReference>
<dbReference type="Gene3D" id="2.170.130.10">
    <property type="entry name" value="TonB-dependent receptor, plug domain"/>
    <property type="match status" value="1"/>
</dbReference>
<keyword evidence="9" id="KW-0675">Receptor</keyword>
<dbReference type="CDD" id="cd01347">
    <property type="entry name" value="ligand_gated_channel"/>
    <property type="match status" value="1"/>
</dbReference>
<evidence type="ECO:0000256" key="1">
    <source>
        <dbReference type="ARBA" id="ARBA00004442"/>
    </source>
</evidence>
<keyword evidence="6" id="KW-0732">Signal</keyword>
<dbReference type="InterPro" id="IPR037066">
    <property type="entry name" value="Plug_dom_sf"/>
</dbReference>
<dbReference type="GO" id="GO:0009279">
    <property type="term" value="C:cell outer membrane"/>
    <property type="evidence" value="ECO:0007669"/>
    <property type="project" value="UniProtKB-SubCell"/>
</dbReference>
<sequence length="909" mass="97728">MKLHTTPVARAVSALLFGAAALGAAPAGAQTTPAPAAKPAAAPAEAQRIVVTGIRASLESALRQKRGLDSVAEVITAEDIGKMPDKNIADSLQRVPGVAISSASASEGGFDENDRVSLRGTNPSLTQTLINGHGIGSGDWFVLNQTGTVGRSVSYSLLPSELVKQVVVRKSAQADLVEGGVAGAVDIQTRKPLEFRQALTLEASVGAVYADLPRKTDPQLSALINWKGETVGVMAQVFSQKRSLRRDGIETLGYSRISATSPIAQTNPDLAGVAYPNAVGSALFEQTRERTGGLITVQVQPTKELGFDLTAFTSEMKARNYNRNYLVWGSRILGGGGNQAPQAPDAGYVVKDGTLVKASFTPIPGNQYVIVDNILRPDARSETGFVNLDGQFKTGNLTVSGKLGSSRGKGETPSQAVFEGDVFNTGASWTLNGIDRAPDSGVRAGNPAVFTGTRLDWIFGASPARTKDNEDWAQLDGEWRFTEGLFSSVKTGLRSTKHERDSQFVAQGPKWSADPFNVANLPAWNGQTYPSDFGKGLSGNFLRNVWQLDPGVLEAWGNRFSNRDPLERQYFPGEFAMEEKNLAAYVMGNFLGEGWSGNVGVRVVQSKVGVLTNVAIPGSVCAVQAPCAVPGAITTSAFGSFYRKLVENTHTDVLPSLNLKWDLSPNLVGRFALAKTLARPDFSALGGSVSLDDTNRTGSGGNPNLEPIRSTNLDASLEWYFAPRSVLSAGLFVMDLKNYVGFGVSDGVYFNEQNRRFDTYRISSPVNSKGRVKGLEFGWQQSFGAGFGANLNYTYADGEEQGGRPLVGNSKHTWNAGAWFENDTFNARVAYNFRSKFFNGLDRASAQNQADTATLSASLGWKINERFTLSLDGMNLNNPVLKYYADNTSQPTAVYNNGRQYYLTLRVKL</sequence>
<dbReference type="PANTHER" id="PTHR40980:SF3">
    <property type="entry name" value="TONB-DEPENDENT RECEPTOR-LIKE BETA-BARREL DOMAIN-CONTAINING PROTEIN"/>
    <property type="match status" value="1"/>
</dbReference>
<evidence type="ECO:0000313" key="10">
    <source>
        <dbReference type="Proteomes" id="UP000285575"/>
    </source>
</evidence>
<dbReference type="InterPro" id="IPR012910">
    <property type="entry name" value="Plug_dom"/>
</dbReference>
<feature type="chain" id="PRO_5019348733" evidence="6">
    <location>
        <begin position="30"/>
        <end position="909"/>
    </location>
</feature>
<protein>
    <submittedName>
        <fullName evidence="9">TonB-dependent receptor</fullName>
    </submittedName>
</protein>
<dbReference type="InterPro" id="IPR010104">
    <property type="entry name" value="TonB_rcpt_bac"/>
</dbReference>
<keyword evidence="3 5" id="KW-0472">Membrane</keyword>
<comment type="similarity">
    <text evidence="2 5">Belongs to the TonB-dependent receptor family.</text>
</comment>
<feature type="domain" description="TonB-dependent receptor plug" evidence="8">
    <location>
        <begin position="68"/>
        <end position="184"/>
    </location>
</feature>
<dbReference type="InterPro" id="IPR036942">
    <property type="entry name" value="Beta-barrel_TonB_sf"/>
</dbReference>
<keyword evidence="4" id="KW-0998">Cell outer membrane</keyword>
<keyword evidence="5" id="KW-0798">TonB box</keyword>
<dbReference type="Pfam" id="PF07715">
    <property type="entry name" value="Plug"/>
    <property type="match status" value="1"/>
</dbReference>
<comment type="caution">
    <text evidence="9">The sequence shown here is derived from an EMBL/GenBank/DDBJ whole genome shotgun (WGS) entry which is preliminary data.</text>
</comment>
<dbReference type="SUPFAM" id="SSF56935">
    <property type="entry name" value="Porins"/>
    <property type="match status" value="1"/>
</dbReference>
<dbReference type="NCBIfam" id="TIGR01782">
    <property type="entry name" value="TonB-Xanth-Caul"/>
    <property type="match status" value="1"/>
</dbReference>
<reference evidence="9 10" key="1">
    <citation type="submission" date="2019-01" db="EMBL/GenBank/DDBJ databases">
        <authorList>
            <person name="Chen W.-M."/>
        </authorList>
    </citation>
    <scope>NUCLEOTIDE SEQUENCE [LARGE SCALE GENOMIC DNA]</scope>
    <source>
        <strain evidence="9 10">KYPY4</strain>
    </source>
</reference>
<feature type="signal peptide" evidence="6">
    <location>
        <begin position="1"/>
        <end position="29"/>
    </location>
</feature>
<accession>A0A437RCK5</accession>
<evidence type="ECO:0000259" key="7">
    <source>
        <dbReference type="Pfam" id="PF00593"/>
    </source>
</evidence>
<proteinExistence type="inferred from homology"/>
<evidence type="ECO:0000256" key="2">
    <source>
        <dbReference type="ARBA" id="ARBA00009810"/>
    </source>
</evidence>
<dbReference type="PANTHER" id="PTHR40980">
    <property type="entry name" value="PLUG DOMAIN-CONTAINING PROTEIN"/>
    <property type="match status" value="1"/>
</dbReference>
<evidence type="ECO:0000256" key="3">
    <source>
        <dbReference type="ARBA" id="ARBA00023136"/>
    </source>
</evidence>
<organism evidence="9 10">
    <name type="scientific">Rubrivivax rivuli</name>
    <dbReference type="NCBI Taxonomy" id="1862385"/>
    <lineage>
        <taxon>Bacteria</taxon>
        <taxon>Pseudomonadati</taxon>
        <taxon>Pseudomonadota</taxon>
        <taxon>Betaproteobacteria</taxon>
        <taxon>Burkholderiales</taxon>
        <taxon>Sphaerotilaceae</taxon>
        <taxon>Rubrivivax</taxon>
    </lineage>
</organism>
<evidence type="ECO:0000256" key="4">
    <source>
        <dbReference type="ARBA" id="ARBA00023237"/>
    </source>
</evidence>
<dbReference type="AlphaFoldDB" id="A0A437RCK5"/>
<evidence type="ECO:0000259" key="8">
    <source>
        <dbReference type="Pfam" id="PF07715"/>
    </source>
</evidence>
<name>A0A437RCK5_9BURK</name>